<reference evidence="2" key="1">
    <citation type="thesis" date="2021" institute="BYU ScholarsArchive" country="Provo, UT, USA">
        <title>Applications of and Algorithms for Genome Assembly and Genomic Analyses with an Emphasis on Marine Teleosts.</title>
        <authorList>
            <person name="Pickett B.D."/>
        </authorList>
    </citation>
    <scope>NUCLEOTIDE SEQUENCE</scope>
    <source>
        <strain evidence="2">HI-2016</strain>
    </source>
</reference>
<dbReference type="AlphaFoldDB" id="A0A8T2PMR6"/>
<accession>A0A8T2PMR6</accession>
<evidence type="ECO:0000256" key="1">
    <source>
        <dbReference type="SAM" id="MobiDB-lite"/>
    </source>
</evidence>
<sequence>MQESSLQPRWASTNILPKQHVSCGMGSDDFLCVPGATRKFESAVRQLNESARGTPLQRRSLMSAEGHDSDWSRPCRPHQSEYKVIREGQLHSMLTGYG</sequence>
<feature type="non-terminal residue" evidence="2">
    <location>
        <position position="1"/>
    </location>
</feature>
<evidence type="ECO:0000313" key="2">
    <source>
        <dbReference type="EMBL" id="KAG9351558.1"/>
    </source>
</evidence>
<feature type="region of interest" description="Disordered" evidence="1">
    <location>
        <begin position="48"/>
        <end position="75"/>
    </location>
</feature>
<evidence type="ECO:0000313" key="3">
    <source>
        <dbReference type="Proteomes" id="UP000824540"/>
    </source>
</evidence>
<gene>
    <name evidence="2" type="ORF">JZ751_022809</name>
</gene>
<dbReference type="EMBL" id="JAFBMS010000006">
    <property type="protein sequence ID" value="KAG9351558.1"/>
    <property type="molecule type" value="Genomic_DNA"/>
</dbReference>
<comment type="caution">
    <text evidence="2">The sequence shown here is derived from an EMBL/GenBank/DDBJ whole genome shotgun (WGS) entry which is preliminary data.</text>
</comment>
<name>A0A8T2PMR6_9TELE</name>
<protein>
    <submittedName>
        <fullName evidence="2">Uncharacterized protein</fullName>
    </submittedName>
</protein>
<organism evidence="2 3">
    <name type="scientific">Albula glossodonta</name>
    <name type="common">roundjaw bonefish</name>
    <dbReference type="NCBI Taxonomy" id="121402"/>
    <lineage>
        <taxon>Eukaryota</taxon>
        <taxon>Metazoa</taxon>
        <taxon>Chordata</taxon>
        <taxon>Craniata</taxon>
        <taxon>Vertebrata</taxon>
        <taxon>Euteleostomi</taxon>
        <taxon>Actinopterygii</taxon>
        <taxon>Neopterygii</taxon>
        <taxon>Teleostei</taxon>
        <taxon>Albuliformes</taxon>
        <taxon>Albulidae</taxon>
        <taxon>Albula</taxon>
    </lineage>
</organism>
<proteinExistence type="predicted"/>
<keyword evidence="3" id="KW-1185">Reference proteome</keyword>
<feature type="compositionally biased region" description="Basic and acidic residues" evidence="1">
    <location>
        <begin position="65"/>
        <end position="75"/>
    </location>
</feature>
<dbReference type="Proteomes" id="UP000824540">
    <property type="component" value="Unassembled WGS sequence"/>
</dbReference>